<keyword evidence="3" id="KW-0223">Dioxygenase</keyword>
<dbReference type="RefSeq" id="WP_032492395.1">
    <property type="nucleotide sequence ID" value="NZ_CP008952.1"/>
</dbReference>
<dbReference type="CDD" id="cd00667">
    <property type="entry name" value="ring_hydroxylating_dioxygenases_beta"/>
    <property type="match status" value="1"/>
</dbReference>
<dbReference type="InterPro" id="IPR032710">
    <property type="entry name" value="NTF2-like_dom_sf"/>
</dbReference>
<dbReference type="PANTHER" id="PTHR41534">
    <property type="entry name" value="BLR3401 PROTEIN"/>
    <property type="match status" value="1"/>
</dbReference>
<evidence type="ECO:0000256" key="2">
    <source>
        <dbReference type="ARBA" id="ARBA00023002"/>
    </source>
</evidence>
<comment type="similarity">
    <text evidence="1">Belongs to the bacterial ring-hydroxylating dioxygenase beta subunit family.</text>
</comment>
<dbReference type="EMBL" id="CP008952">
    <property type="protein sequence ID" value="AII11492.1"/>
    <property type="molecule type" value="Genomic_DNA"/>
</dbReference>
<dbReference type="AlphaFoldDB" id="A0A076F2D1"/>
<gene>
    <name evidence="3" type="ORF">EP51_46860</name>
</gene>
<accession>A0A076F2D1</accession>
<name>A0A076F2D1_RHOOP</name>
<dbReference type="Pfam" id="PF00866">
    <property type="entry name" value="Ring_hydroxyl_B"/>
    <property type="match status" value="1"/>
</dbReference>
<evidence type="ECO:0000313" key="4">
    <source>
        <dbReference type="Proteomes" id="UP000028488"/>
    </source>
</evidence>
<dbReference type="GO" id="GO:0051213">
    <property type="term" value="F:dioxygenase activity"/>
    <property type="evidence" value="ECO:0007669"/>
    <property type="project" value="UniProtKB-KW"/>
</dbReference>
<reference evidence="3 4" key="1">
    <citation type="submission" date="2014-07" db="EMBL/GenBank/DDBJ databases">
        <title>Genome Sequence of Rhodococcus opacus Strain R7, a Biodegrader of Mono- and Polycyclic Aromatic Hydrocarbons.</title>
        <authorList>
            <person name="Di Gennaro P."/>
            <person name="Zampolli J."/>
            <person name="Presti I."/>
            <person name="Cappelletti M."/>
            <person name="D'Ursi P."/>
            <person name="Orro A."/>
            <person name="Mezzelani A."/>
            <person name="Milanesi L."/>
        </authorList>
    </citation>
    <scope>NUCLEOTIDE SEQUENCE [LARGE SCALE GENOMIC DNA]</scope>
    <source>
        <strain evidence="3 4">R7</strain>
        <plasmid evidence="3">pPDG5</plasmid>
    </source>
</reference>
<keyword evidence="3" id="KW-0614">Plasmid</keyword>
<dbReference type="SUPFAM" id="SSF54427">
    <property type="entry name" value="NTF2-like"/>
    <property type="match status" value="1"/>
</dbReference>
<geneLocation type="plasmid" evidence="3 4">
    <name>pPDG5</name>
</geneLocation>
<keyword evidence="2" id="KW-0560">Oxidoreductase</keyword>
<proteinExistence type="inferred from homology"/>
<dbReference type="Gene3D" id="3.10.450.50">
    <property type="match status" value="1"/>
</dbReference>
<dbReference type="NCBIfam" id="NF007479">
    <property type="entry name" value="PRK10069.1"/>
    <property type="match status" value="1"/>
</dbReference>
<evidence type="ECO:0000313" key="3">
    <source>
        <dbReference type="EMBL" id="AII11492.1"/>
    </source>
</evidence>
<protein>
    <submittedName>
        <fullName evidence="3">3-phenylpropionate dioxygenase</fullName>
    </submittedName>
</protein>
<dbReference type="GO" id="GO:0019380">
    <property type="term" value="P:3-phenylpropionate catabolic process"/>
    <property type="evidence" value="ECO:0007669"/>
    <property type="project" value="TreeGrafter"/>
</dbReference>
<dbReference type="eggNOG" id="COG5517">
    <property type="taxonomic scope" value="Bacteria"/>
</dbReference>
<dbReference type="InterPro" id="IPR000391">
    <property type="entry name" value="Rng_hydr_dOase-bsu"/>
</dbReference>
<dbReference type="PANTHER" id="PTHR41534:SF2">
    <property type="entry name" value="3-PHENYLPROPIONATE_CINNAMIC ACID DIOXYGENASE SUBUNIT BETA"/>
    <property type="match status" value="1"/>
</dbReference>
<dbReference type="Proteomes" id="UP000028488">
    <property type="component" value="Plasmid pPDG5"/>
</dbReference>
<sequence>MTSTAPIDDVATRPSLQLISELEQTLYREARLLDQERLDEWMEMLAEDLFYYMPAVETRYRNDRTDTLGDVSRMAYYNDDLDMIFTRIERLRTGTAWSEDPRTRYQHLITNIEVALTENPDEYKVYSNFFAFRSRNERDEDKPLVGCREDLWRHQDGNYLLAKRILTPKWNILLSKNLNLFL</sequence>
<organism evidence="3 4">
    <name type="scientific">Rhodococcus opacus</name>
    <name type="common">Nocardia opaca</name>
    <dbReference type="NCBI Taxonomy" id="37919"/>
    <lineage>
        <taxon>Bacteria</taxon>
        <taxon>Bacillati</taxon>
        <taxon>Actinomycetota</taxon>
        <taxon>Actinomycetes</taxon>
        <taxon>Mycobacteriales</taxon>
        <taxon>Nocardiaceae</taxon>
        <taxon>Rhodococcus</taxon>
    </lineage>
</organism>
<evidence type="ECO:0000256" key="1">
    <source>
        <dbReference type="ARBA" id="ARBA00009570"/>
    </source>
</evidence>